<name>A0A1G9CSF5_9BACT</name>
<dbReference type="Proteomes" id="UP000199053">
    <property type="component" value="Unassembled WGS sequence"/>
</dbReference>
<keyword evidence="1" id="KW-0732">Signal</keyword>
<evidence type="ECO:0000313" key="2">
    <source>
        <dbReference type="EMBL" id="SDK54557.1"/>
    </source>
</evidence>
<gene>
    <name evidence="2" type="ORF">SAMN05660337_0777</name>
</gene>
<dbReference type="STRING" id="246191.SAMN05660337_0777"/>
<dbReference type="AlphaFoldDB" id="A0A1G9CSF5"/>
<proteinExistence type="predicted"/>
<dbReference type="EMBL" id="FNGA01000001">
    <property type="protein sequence ID" value="SDK54557.1"/>
    <property type="molecule type" value="Genomic_DNA"/>
</dbReference>
<accession>A0A1G9CSF5</accession>
<evidence type="ECO:0000313" key="3">
    <source>
        <dbReference type="Proteomes" id="UP000199053"/>
    </source>
</evidence>
<reference evidence="3" key="1">
    <citation type="submission" date="2016-10" db="EMBL/GenBank/DDBJ databases">
        <authorList>
            <person name="Varghese N."/>
            <person name="Submissions S."/>
        </authorList>
    </citation>
    <scope>NUCLEOTIDE SEQUENCE [LARGE SCALE GENOMIC DNA]</scope>
    <source>
        <strain evidence="3">DSM 16995</strain>
    </source>
</reference>
<evidence type="ECO:0008006" key="4">
    <source>
        <dbReference type="Google" id="ProtNLM"/>
    </source>
</evidence>
<dbReference type="OrthoDB" id="5448112at2"/>
<feature type="signal peptide" evidence="1">
    <location>
        <begin position="1"/>
        <end position="22"/>
    </location>
</feature>
<organism evidence="2 3">
    <name type="scientific">Maridesulfovibrio ferrireducens</name>
    <dbReference type="NCBI Taxonomy" id="246191"/>
    <lineage>
        <taxon>Bacteria</taxon>
        <taxon>Pseudomonadati</taxon>
        <taxon>Thermodesulfobacteriota</taxon>
        <taxon>Desulfovibrionia</taxon>
        <taxon>Desulfovibrionales</taxon>
        <taxon>Desulfovibrionaceae</taxon>
        <taxon>Maridesulfovibrio</taxon>
    </lineage>
</organism>
<dbReference type="InterPro" id="IPR015943">
    <property type="entry name" value="WD40/YVTN_repeat-like_dom_sf"/>
</dbReference>
<sequence>MKKISMLFLIMSFMFLFSGCFGSGGPSPAIDEPSLISNDSLDVAHLVGNRPATLPELVQYAASQQYSSLDSIYNRPPEGMTGNYFVQLSEGHEIVHLSENVTFLVQKENVLAEGFKNGLIRIYGGPGCPSVQTSSEPVNEISWFPGSAVLAATSGTNGFVEVFKVDNCSRILVADVNSTIDKFAISPKGSWLAIIDEARRLWVGPASGPFNQIHRFMREPLMLSFSDGEGILMAVDVVGELNMWSPLKGGQIFSNKIKGGPFSSVKADGPYLDMVTEAGGRFRWDVGQRARSSYNESEDSFYLKNGVVSYRSPRKRLSRKVFFGPVSIEVSRSPSAKAFRVNDIDGEMRYYSSVTGEPLEGIQDLADWKKVSVGRNFSFSERGRSFVLAEPIAQREFQRLYCRFIPSKGYFLWWDKAARPDDYFRSRGMLPRREGLSEQSPLKWEPLEVGKIDIRDIH</sequence>
<dbReference type="PROSITE" id="PS51257">
    <property type="entry name" value="PROKAR_LIPOPROTEIN"/>
    <property type="match status" value="1"/>
</dbReference>
<protein>
    <recommendedName>
        <fullName evidence="4">WD40 repeat domain-containing protein</fullName>
    </recommendedName>
</protein>
<dbReference type="Gene3D" id="2.130.10.10">
    <property type="entry name" value="YVTN repeat-like/Quinoprotein amine dehydrogenase"/>
    <property type="match status" value="1"/>
</dbReference>
<dbReference type="InterPro" id="IPR036322">
    <property type="entry name" value="WD40_repeat_dom_sf"/>
</dbReference>
<dbReference type="RefSeq" id="WP_092158391.1">
    <property type="nucleotide sequence ID" value="NZ_FNGA01000001.1"/>
</dbReference>
<evidence type="ECO:0000256" key="1">
    <source>
        <dbReference type="SAM" id="SignalP"/>
    </source>
</evidence>
<keyword evidence="3" id="KW-1185">Reference proteome</keyword>
<feature type="chain" id="PRO_5011455716" description="WD40 repeat domain-containing protein" evidence="1">
    <location>
        <begin position="23"/>
        <end position="458"/>
    </location>
</feature>
<dbReference type="SUPFAM" id="SSF50978">
    <property type="entry name" value="WD40 repeat-like"/>
    <property type="match status" value="1"/>
</dbReference>